<feature type="region of interest" description="Disordered" evidence="2">
    <location>
        <begin position="233"/>
        <end position="262"/>
    </location>
</feature>
<evidence type="ECO:0000256" key="2">
    <source>
        <dbReference type="SAM" id="MobiDB-lite"/>
    </source>
</evidence>
<evidence type="ECO:0000256" key="1">
    <source>
        <dbReference type="PROSITE-ProRule" id="PRU00221"/>
    </source>
</evidence>
<dbReference type="SMART" id="SM00320">
    <property type="entry name" value="WD40"/>
    <property type="match status" value="1"/>
</dbReference>
<reference evidence="4 5" key="1">
    <citation type="submission" date="2024-07" db="EMBL/GenBank/DDBJ databases">
        <title>Section-level genome sequencing and comparative genomics of Aspergillus sections Usti and Cavernicolus.</title>
        <authorList>
            <consortium name="Lawrence Berkeley National Laboratory"/>
            <person name="Nybo J.L."/>
            <person name="Vesth T.C."/>
            <person name="Theobald S."/>
            <person name="Frisvad J.C."/>
            <person name="Larsen T.O."/>
            <person name="Kjaerboelling I."/>
            <person name="Rothschild-Mancinelli K."/>
            <person name="Lyhne E.K."/>
            <person name="Kogle M.E."/>
            <person name="Barry K."/>
            <person name="Clum A."/>
            <person name="Na H."/>
            <person name="Ledsgaard L."/>
            <person name="Lin J."/>
            <person name="Lipzen A."/>
            <person name="Kuo A."/>
            <person name="Riley R."/>
            <person name="Mondo S."/>
            <person name="Labutti K."/>
            <person name="Haridas S."/>
            <person name="Pangalinan J."/>
            <person name="Salamov A.A."/>
            <person name="Simmons B.A."/>
            <person name="Magnuson J.K."/>
            <person name="Chen J."/>
            <person name="Drula E."/>
            <person name="Henrissat B."/>
            <person name="Wiebenga A."/>
            <person name="Lubbers R.J."/>
            <person name="Gomes A.C."/>
            <person name="Macurrencykelacurrency M.R."/>
            <person name="Stajich J."/>
            <person name="Grigoriev I.V."/>
            <person name="Mortensen U.H."/>
            <person name="De Vries R.P."/>
            <person name="Baker S.E."/>
            <person name="Andersen M.R."/>
        </authorList>
    </citation>
    <scope>NUCLEOTIDE SEQUENCE [LARGE SCALE GENOMIC DNA]</scope>
    <source>
        <strain evidence="4 5">CBS 449.75</strain>
    </source>
</reference>
<keyword evidence="1" id="KW-0853">WD repeat</keyword>
<dbReference type="GeneID" id="98145994"/>
<dbReference type="Gene3D" id="2.130.10.10">
    <property type="entry name" value="YVTN repeat-like/Quinoprotein amine dehydrogenase"/>
    <property type="match status" value="1"/>
</dbReference>
<protein>
    <recommendedName>
        <fullName evidence="3">DUF7721 domain-containing protein</fullName>
    </recommendedName>
</protein>
<organism evidence="4 5">
    <name type="scientific">Aspergillus lucknowensis</name>
    <dbReference type="NCBI Taxonomy" id="176173"/>
    <lineage>
        <taxon>Eukaryota</taxon>
        <taxon>Fungi</taxon>
        <taxon>Dikarya</taxon>
        <taxon>Ascomycota</taxon>
        <taxon>Pezizomycotina</taxon>
        <taxon>Eurotiomycetes</taxon>
        <taxon>Eurotiomycetidae</taxon>
        <taxon>Eurotiales</taxon>
        <taxon>Aspergillaceae</taxon>
        <taxon>Aspergillus</taxon>
        <taxon>Aspergillus subgen. Nidulantes</taxon>
    </lineage>
</organism>
<feature type="compositionally biased region" description="Acidic residues" evidence="2">
    <location>
        <begin position="156"/>
        <end position="169"/>
    </location>
</feature>
<dbReference type="InterPro" id="IPR036322">
    <property type="entry name" value="WD40_repeat_dom_sf"/>
</dbReference>
<evidence type="ECO:0000313" key="5">
    <source>
        <dbReference type="Proteomes" id="UP001610432"/>
    </source>
</evidence>
<feature type="region of interest" description="Disordered" evidence="2">
    <location>
        <begin position="148"/>
        <end position="189"/>
    </location>
</feature>
<evidence type="ECO:0000259" key="3">
    <source>
        <dbReference type="Pfam" id="PF24845"/>
    </source>
</evidence>
<feature type="region of interest" description="Disordered" evidence="2">
    <location>
        <begin position="1"/>
        <end position="22"/>
    </location>
</feature>
<dbReference type="InterPro" id="IPR001680">
    <property type="entry name" value="WD40_rpt"/>
</dbReference>
<dbReference type="PROSITE" id="PS50294">
    <property type="entry name" value="WD_REPEATS_REGION"/>
    <property type="match status" value="1"/>
</dbReference>
<dbReference type="Proteomes" id="UP001610432">
    <property type="component" value="Unassembled WGS sequence"/>
</dbReference>
<dbReference type="InterPro" id="IPR056138">
    <property type="entry name" value="DUF7721"/>
</dbReference>
<dbReference type="PROSITE" id="PS50082">
    <property type="entry name" value="WD_REPEATS_2"/>
    <property type="match status" value="1"/>
</dbReference>
<sequence>MATEGNEHPAATINADPPGQFPQQLVQHGPRHFTPSLGGDPASDGALSAFMAVPHYLDATNNGTGAPVSEVVNAVIGSGGYFNNQYHTYGSDIPQPGNSPPAELYESDSQMTDAVSEFGGVPLRDDQLEHMGMARIFNQFVHDATTSDDHVAVSDATEEDSTTDLEMEYEPPISRRHPRPSTTLQQDEDDTRKFYLDHGDSDYDIESHHSAIDDQHWQLSEVDFDDFYRAPGHTFDSQGSGFGPPPSHEDHTNVLSDAEDTNGDPAADPHFADSVIHGTTQERNFNIDQFISQWIYQSSIPSIPMLSLAPPMFPQDHLSTISWWTPPAKITRPSGYSGEFYDIQQIPWWEKLRVRRSDARQLRDQCYTSYHNLQYTRQKPATRLSEEEFYFQGKSMYTEHKATIEHFQLRNLMSVPAYNTVHFAHESKVYSWVPGYNDLQCLIDLSMPTAESASQAPVKISTMKSALGVSIAGGFFGEYALRDRGTEGQVAEGIVTKDPNGITNHIDIIASRTNRSPIGIFASNDRHVRTLDCETNIFLANYELSHAVNCTSTSPDGRLRVIIGDSPDAWVVEADTGRPVNPLRGHRDYGFACAWSPDMMQIATSNQDKTAIIWDARMWRILEKFESDVAGYRSLRFSPVGGGPRTLLLCEPADRMVIVNAQTYQTRQVLDFFGEIGGADYSPDGSTIWLANTDEHFGGFMEYDRRQWGQPYGLQQLPNEWVKESELKDDERFHALSFVKERKGSYNDDVDEDHAVRSHKRYEEGGSMDSKDLGAGAAVQALKLFNSSSGQETGGGKDKNAFIGLAMAQAGKMWDEKNGKGEASGDKQSAVNSAAEMAFKMYMKSQMSGSDGTGGPGGLLNLASKFLK</sequence>
<evidence type="ECO:0000313" key="4">
    <source>
        <dbReference type="EMBL" id="KAL2870102.1"/>
    </source>
</evidence>
<comment type="caution">
    <text evidence="4">The sequence shown here is derived from an EMBL/GenBank/DDBJ whole genome shotgun (WGS) entry which is preliminary data.</text>
</comment>
<keyword evidence="5" id="KW-1185">Reference proteome</keyword>
<feature type="repeat" description="WD" evidence="1">
    <location>
        <begin position="583"/>
        <end position="615"/>
    </location>
</feature>
<dbReference type="RefSeq" id="XP_070889081.1">
    <property type="nucleotide sequence ID" value="XM_071030922.1"/>
</dbReference>
<gene>
    <name evidence="4" type="ORF">BJX67DRAFT_370478</name>
</gene>
<feature type="domain" description="DUF7721" evidence="3">
    <location>
        <begin position="734"/>
        <end position="789"/>
    </location>
</feature>
<dbReference type="EMBL" id="JBFXLQ010000007">
    <property type="protein sequence ID" value="KAL2870102.1"/>
    <property type="molecule type" value="Genomic_DNA"/>
</dbReference>
<dbReference type="PANTHER" id="PTHR43991">
    <property type="entry name" value="WD REPEAT PROTEIN (AFU_ORTHOLOGUE AFUA_8G05640)-RELATED"/>
    <property type="match status" value="1"/>
</dbReference>
<name>A0ABR4M2S5_9EURO</name>
<dbReference type="PANTHER" id="PTHR43991:SF12">
    <property type="entry name" value="WD REPEAT PROTEIN (AFU_ORTHOLOGUE AFUA_8G05640)"/>
    <property type="match status" value="1"/>
</dbReference>
<accession>A0ABR4M2S5</accession>
<dbReference type="SUPFAM" id="SSF50978">
    <property type="entry name" value="WD40 repeat-like"/>
    <property type="match status" value="1"/>
</dbReference>
<proteinExistence type="predicted"/>
<dbReference type="Pfam" id="PF24845">
    <property type="entry name" value="DUF7721"/>
    <property type="match status" value="1"/>
</dbReference>
<dbReference type="InterPro" id="IPR015943">
    <property type="entry name" value="WD40/YVTN_repeat-like_dom_sf"/>
</dbReference>